<gene>
    <name evidence="2" type="ORF">FUA23_05985</name>
</gene>
<reference evidence="2 3" key="1">
    <citation type="submission" date="2019-08" db="EMBL/GenBank/DDBJ databases">
        <title>Lewinella sp. strain SSH13 Genome sequencing and assembly.</title>
        <authorList>
            <person name="Kim I."/>
        </authorList>
    </citation>
    <scope>NUCLEOTIDE SEQUENCE [LARGE SCALE GENOMIC DNA]</scope>
    <source>
        <strain evidence="2 3">SSH13</strain>
    </source>
</reference>
<accession>A0A5C7FRN6</accession>
<dbReference type="RefSeq" id="WP_147929814.1">
    <property type="nucleotide sequence ID" value="NZ_VOXD01000006.1"/>
</dbReference>
<evidence type="ECO:0000313" key="2">
    <source>
        <dbReference type="EMBL" id="TXF90642.1"/>
    </source>
</evidence>
<dbReference type="Proteomes" id="UP000321907">
    <property type="component" value="Unassembled WGS sequence"/>
</dbReference>
<feature type="transmembrane region" description="Helical" evidence="1">
    <location>
        <begin position="12"/>
        <end position="34"/>
    </location>
</feature>
<dbReference type="OrthoDB" id="1493505at2"/>
<sequence>MYRLSSNATLFLKIFLPVFWITIMAILTMVVWLVEPSKFGGLNMTSLRWAASFTLVVGVVSFFVLTWPLKRVETDGEKVYVSNYFRTAFYRWDQDVEALSEFRFLFFRIGVIELNGIGSFGRKMRFVISPRLMKKFREENPGVLPEAKG</sequence>
<protein>
    <recommendedName>
        <fullName evidence="4">PH (Pleckstrin Homology) domain-containing protein</fullName>
    </recommendedName>
</protein>
<keyword evidence="1" id="KW-0812">Transmembrane</keyword>
<organism evidence="2 3">
    <name type="scientific">Neolewinella aurantiaca</name>
    <dbReference type="NCBI Taxonomy" id="2602767"/>
    <lineage>
        <taxon>Bacteria</taxon>
        <taxon>Pseudomonadati</taxon>
        <taxon>Bacteroidota</taxon>
        <taxon>Saprospiria</taxon>
        <taxon>Saprospirales</taxon>
        <taxon>Lewinellaceae</taxon>
        <taxon>Neolewinella</taxon>
    </lineage>
</organism>
<comment type="caution">
    <text evidence="2">The sequence shown here is derived from an EMBL/GenBank/DDBJ whole genome shotgun (WGS) entry which is preliminary data.</text>
</comment>
<evidence type="ECO:0008006" key="4">
    <source>
        <dbReference type="Google" id="ProtNLM"/>
    </source>
</evidence>
<evidence type="ECO:0000313" key="3">
    <source>
        <dbReference type="Proteomes" id="UP000321907"/>
    </source>
</evidence>
<keyword evidence="1" id="KW-0472">Membrane</keyword>
<dbReference type="AlphaFoldDB" id="A0A5C7FRN6"/>
<keyword evidence="1" id="KW-1133">Transmembrane helix</keyword>
<feature type="transmembrane region" description="Helical" evidence="1">
    <location>
        <begin position="46"/>
        <end position="69"/>
    </location>
</feature>
<keyword evidence="3" id="KW-1185">Reference proteome</keyword>
<name>A0A5C7FRN6_9BACT</name>
<dbReference type="EMBL" id="VOXD01000006">
    <property type="protein sequence ID" value="TXF90642.1"/>
    <property type="molecule type" value="Genomic_DNA"/>
</dbReference>
<proteinExistence type="predicted"/>
<evidence type="ECO:0000256" key="1">
    <source>
        <dbReference type="SAM" id="Phobius"/>
    </source>
</evidence>